<evidence type="ECO:0000313" key="1">
    <source>
        <dbReference type="EMBL" id="KAG2562541.1"/>
    </source>
</evidence>
<protein>
    <submittedName>
        <fullName evidence="1">Uncharacterized protein</fullName>
    </submittedName>
</protein>
<organism evidence="1 2">
    <name type="scientific">Panicum virgatum</name>
    <name type="common">Blackwell switchgrass</name>
    <dbReference type="NCBI Taxonomy" id="38727"/>
    <lineage>
        <taxon>Eukaryota</taxon>
        <taxon>Viridiplantae</taxon>
        <taxon>Streptophyta</taxon>
        <taxon>Embryophyta</taxon>
        <taxon>Tracheophyta</taxon>
        <taxon>Spermatophyta</taxon>
        <taxon>Magnoliopsida</taxon>
        <taxon>Liliopsida</taxon>
        <taxon>Poales</taxon>
        <taxon>Poaceae</taxon>
        <taxon>PACMAD clade</taxon>
        <taxon>Panicoideae</taxon>
        <taxon>Panicodae</taxon>
        <taxon>Paniceae</taxon>
        <taxon>Panicinae</taxon>
        <taxon>Panicum</taxon>
        <taxon>Panicum sect. Hiantes</taxon>
    </lineage>
</organism>
<sequence length="83" mass="9552">MPLLRALSQNENRLPSSAMVAGYEEHSHTRDFTFSTAYPFLRDKYPFVKRSRLHYDMLKNGEVSDQEEVCIDPGSLVKSQVIC</sequence>
<reference evidence="1" key="1">
    <citation type="submission" date="2020-05" db="EMBL/GenBank/DDBJ databases">
        <title>WGS assembly of Panicum virgatum.</title>
        <authorList>
            <person name="Lovell J.T."/>
            <person name="Jenkins J."/>
            <person name="Shu S."/>
            <person name="Juenger T.E."/>
            <person name="Schmutz J."/>
        </authorList>
    </citation>
    <scope>NUCLEOTIDE SEQUENCE</scope>
    <source>
        <strain evidence="1">AP13</strain>
    </source>
</reference>
<gene>
    <name evidence="1" type="ORF">PVAP13_8KG280701</name>
</gene>
<accession>A0A8T0PK03</accession>
<comment type="caution">
    <text evidence="1">The sequence shown here is derived from an EMBL/GenBank/DDBJ whole genome shotgun (WGS) entry which is preliminary data.</text>
</comment>
<name>A0A8T0PK03_PANVG</name>
<keyword evidence="2" id="KW-1185">Reference proteome</keyword>
<evidence type="ECO:0000313" key="2">
    <source>
        <dbReference type="Proteomes" id="UP000823388"/>
    </source>
</evidence>
<dbReference type="AlphaFoldDB" id="A0A8T0PK03"/>
<dbReference type="EMBL" id="CM029051">
    <property type="protein sequence ID" value="KAG2562541.1"/>
    <property type="molecule type" value="Genomic_DNA"/>
</dbReference>
<dbReference type="Proteomes" id="UP000823388">
    <property type="component" value="Chromosome 8K"/>
</dbReference>
<proteinExistence type="predicted"/>